<proteinExistence type="inferred from homology"/>
<dbReference type="NCBIfam" id="NF041000">
    <property type="entry name" value="ATPase_ComGA"/>
    <property type="match status" value="1"/>
</dbReference>
<keyword evidence="3" id="KW-0067">ATP-binding</keyword>
<dbReference type="Proteomes" id="UP000487649">
    <property type="component" value="Unassembled WGS sequence"/>
</dbReference>
<dbReference type="OrthoDB" id="9808272at2"/>
<reference evidence="4 5" key="1">
    <citation type="journal article" date="2019" name="Nat. Med.">
        <title>A library of human gut bacterial isolates paired with longitudinal multiomics data enables mechanistic microbiome research.</title>
        <authorList>
            <person name="Poyet M."/>
            <person name="Groussin M."/>
            <person name="Gibbons S.M."/>
            <person name="Avila-Pacheco J."/>
            <person name="Jiang X."/>
            <person name="Kearney S.M."/>
            <person name="Perrotta A.R."/>
            <person name="Berdy B."/>
            <person name="Zhao S."/>
            <person name="Lieberman T.D."/>
            <person name="Swanson P.K."/>
            <person name="Smith M."/>
            <person name="Roesemann S."/>
            <person name="Alexander J.E."/>
            <person name="Rich S.A."/>
            <person name="Livny J."/>
            <person name="Vlamakis H."/>
            <person name="Clish C."/>
            <person name="Bullock K."/>
            <person name="Deik A."/>
            <person name="Scott J."/>
            <person name="Pierce K.A."/>
            <person name="Xavier R.J."/>
            <person name="Alm E.J."/>
        </authorList>
    </citation>
    <scope>NUCLEOTIDE SEQUENCE [LARGE SCALE GENOMIC DNA]</scope>
    <source>
        <strain evidence="4 5">BIOML-A198</strain>
    </source>
</reference>
<dbReference type="Pfam" id="PF00437">
    <property type="entry name" value="T2SSE"/>
    <property type="match status" value="1"/>
</dbReference>
<dbReference type="SUPFAM" id="SSF52540">
    <property type="entry name" value="P-loop containing nucleoside triphosphate hydrolases"/>
    <property type="match status" value="1"/>
</dbReference>
<evidence type="ECO:0000256" key="2">
    <source>
        <dbReference type="ARBA" id="ARBA00022741"/>
    </source>
</evidence>
<dbReference type="Gene3D" id="3.40.50.300">
    <property type="entry name" value="P-loop containing nucleotide triphosphate hydrolases"/>
    <property type="match status" value="1"/>
</dbReference>
<dbReference type="AlphaFoldDB" id="A0A173RS05"/>
<dbReference type="PANTHER" id="PTHR30258">
    <property type="entry name" value="TYPE II SECRETION SYSTEM PROTEIN GSPE-RELATED"/>
    <property type="match status" value="1"/>
</dbReference>
<gene>
    <name evidence="4" type="ORF">GMA92_08275</name>
</gene>
<dbReference type="CDD" id="cd01129">
    <property type="entry name" value="PulE-GspE-like"/>
    <property type="match status" value="1"/>
</dbReference>
<evidence type="ECO:0000313" key="5">
    <source>
        <dbReference type="Proteomes" id="UP000487649"/>
    </source>
</evidence>
<comment type="caution">
    <text evidence="4">The sequence shown here is derived from an EMBL/GenBank/DDBJ whole genome shotgun (WGS) entry which is preliminary data.</text>
</comment>
<keyword evidence="2" id="KW-0547">Nucleotide-binding</keyword>
<evidence type="ECO:0000313" key="4">
    <source>
        <dbReference type="EMBL" id="MTK21415.1"/>
    </source>
</evidence>
<dbReference type="EMBL" id="WMQE01000016">
    <property type="protein sequence ID" value="MTK21415.1"/>
    <property type="molecule type" value="Genomic_DNA"/>
</dbReference>
<sequence length="323" mass="36861">MPIQSKLLAILERAHELKASDIHFVMKNEKMCIEFRVGAFMVPYEELLITQYESLLAYIKFQASLSLMHPKQPQSGLLRLQNQELTYYCRVSILPTQHYQSLVLRLINHTHQKQLHEIPYFYRNVAALQQMATKQAGLLLISGPTGSGKTTTTYALIDYLKQELGKSIVTIEDPVEYQQPDIIQMQVNETMGMTYDVGIKEILRHDPDVIIIGEIRDSQTARQALRAAFTGHLVISTVHAKNVLGTINRLLDLGITLQELEQGVIGVANQRLIKFDDEQKALFELCFDDHLDVLFHHLNEGSPVQPSYLTLDEEFSQCQQQRA</sequence>
<accession>A0A173RS05</accession>
<comment type="similarity">
    <text evidence="1">Belongs to the GSP E family.</text>
</comment>
<dbReference type="GO" id="GO:0005524">
    <property type="term" value="F:ATP binding"/>
    <property type="evidence" value="ECO:0007669"/>
    <property type="project" value="UniProtKB-KW"/>
</dbReference>
<protein>
    <submittedName>
        <fullName evidence="4">Competence protein ComG</fullName>
    </submittedName>
</protein>
<dbReference type="InterPro" id="IPR027417">
    <property type="entry name" value="P-loop_NTPase"/>
</dbReference>
<dbReference type="InterPro" id="IPR001482">
    <property type="entry name" value="T2SS/T4SS_dom"/>
</dbReference>
<dbReference type="SMART" id="SM00382">
    <property type="entry name" value="AAA"/>
    <property type="match status" value="1"/>
</dbReference>
<dbReference type="GO" id="GO:0016887">
    <property type="term" value="F:ATP hydrolysis activity"/>
    <property type="evidence" value="ECO:0007669"/>
    <property type="project" value="TreeGrafter"/>
</dbReference>
<dbReference type="InterPro" id="IPR047667">
    <property type="entry name" value="ATPase_ComGA"/>
</dbReference>
<dbReference type="RefSeq" id="WP_006785814.1">
    <property type="nucleotide sequence ID" value="NZ_CABJBH010000003.1"/>
</dbReference>
<dbReference type="GO" id="GO:0005886">
    <property type="term" value="C:plasma membrane"/>
    <property type="evidence" value="ECO:0007669"/>
    <property type="project" value="TreeGrafter"/>
</dbReference>
<dbReference type="GeneID" id="60059352"/>
<dbReference type="PROSITE" id="PS00662">
    <property type="entry name" value="T2SP_E"/>
    <property type="match status" value="1"/>
</dbReference>
<organism evidence="4 5">
    <name type="scientific">Turicibacter sanguinis</name>
    <dbReference type="NCBI Taxonomy" id="154288"/>
    <lineage>
        <taxon>Bacteria</taxon>
        <taxon>Bacillati</taxon>
        <taxon>Bacillota</taxon>
        <taxon>Erysipelotrichia</taxon>
        <taxon>Erysipelotrichales</taxon>
        <taxon>Turicibacteraceae</taxon>
        <taxon>Turicibacter</taxon>
    </lineage>
</organism>
<dbReference type="InterPro" id="IPR003593">
    <property type="entry name" value="AAA+_ATPase"/>
</dbReference>
<evidence type="ECO:0000256" key="3">
    <source>
        <dbReference type="ARBA" id="ARBA00022840"/>
    </source>
</evidence>
<dbReference type="Gene3D" id="3.30.450.90">
    <property type="match status" value="1"/>
</dbReference>
<dbReference type="PANTHER" id="PTHR30258:SF2">
    <property type="entry name" value="COMG OPERON PROTEIN 1"/>
    <property type="match status" value="1"/>
</dbReference>
<name>A0A173RS05_9FIRM</name>
<evidence type="ECO:0000256" key="1">
    <source>
        <dbReference type="ARBA" id="ARBA00006611"/>
    </source>
</evidence>